<evidence type="ECO:0000313" key="1">
    <source>
        <dbReference type="EMBL" id="QOX64759.1"/>
    </source>
</evidence>
<keyword evidence="1" id="KW-0378">Hydrolase</keyword>
<evidence type="ECO:0000313" key="2">
    <source>
        <dbReference type="Proteomes" id="UP000594014"/>
    </source>
</evidence>
<dbReference type="EMBL" id="CP042469">
    <property type="protein sequence ID" value="QOX64759.1"/>
    <property type="molecule type" value="Genomic_DNA"/>
</dbReference>
<organism evidence="1 2">
    <name type="scientific">Anoxybacterium hadale</name>
    <dbReference type="NCBI Taxonomy" id="3408580"/>
    <lineage>
        <taxon>Bacteria</taxon>
        <taxon>Bacillati</taxon>
        <taxon>Bacillota</taxon>
        <taxon>Clostridia</taxon>
        <taxon>Peptostreptococcales</taxon>
        <taxon>Anaerovoracaceae</taxon>
        <taxon>Anoxybacterium</taxon>
    </lineage>
</organism>
<protein>
    <submittedName>
        <fullName evidence="1">HAD family hydrolase</fullName>
    </submittedName>
</protein>
<accession>A0ACD1AED4</accession>
<reference evidence="1" key="1">
    <citation type="submission" date="2019-08" db="EMBL/GenBank/DDBJ databases">
        <title>Genome sequence of Clostridiales bacterium MT110.</title>
        <authorList>
            <person name="Cao J."/>
        </authorList>
    </citation>
    <scope>NUCLEOTIDE SEQUENCE</scope>
    <source>
        <strain evidence="1">MT110</strain>
    </source>
</reference>
<gene>
    <name evidence="1" type="ORF">FRZ06_16105</name>
</gene>
<sequence length="219" mass="24558">MMKYDTVLFDLDGTLLNTLDDLYESVNAIMKQEGYALRTMEEIRGFIGDGAKMLITRSLPESSPEEEVSRCIELFRSHYVTNMNNSTSPYEGIMELLKELKKQDFKIGVVSNKPDEATREMCRMFFDGIVDAATGDNHERKKKPAPDNVFEVMRQLGALPEKTLYVGDSDTDIITARNAGLKSVGVTWGFRAKELLIAEGADYIVDQPGQILALLMKSV</sequence>
<keyword evidence="2" id="KW-1185">Reference proteome</keyword>
<dbReference type="Proteomes" id="UP000594014">
    <property type="component" value="Chromosome"/>
</dbReference>
<name>A0ACD1AED4_9FIRM</name>
<proteinExistence type="predicted"/>